<evidence type="ECO:0000256" key="2">
    <source>
        <dbReference type="SAM" id="MobiDB-lite"/>
    </source>
</evidence>
<evidence type="ECO:0000313" key="4">
    <source>
        <dbReference type="Proteomes" id="UP001652623"/>
    </source>
</evidence>
<evidence type="ECO:0000259" key="3">
    <source>
        <dbReference type="Pfam" id="PF00266"/>
    </source>
</evidence>
<dbReference type="PANTHER" id="PTHR43092:SF7">
    <property type="entry name" value="L-CYSTEINE DESULFHYDRASE"/>
    <property type="match status" value="1"/>
</dbReference>
<protein>
    <submittedName>
        <fullName evidence="5">L-cysteine desulfhydrase</fullName>
    </submittedName>
</protein>
<reference evidence="5" key="1">
    <citation type="submission" date="2025-08" db="UniProtKB">
        <authorList>
            <consortium name="RefSeq"/>
        </authorList>
    </citation>
    <scope>IDENTIFICATION</scope>
    <source>
        <tissue evidence="5">Seedling</tissue>
    </source>
</reference>
<dbReference type="FunCoup" id="A0A6P4AC19">
    <property type="interactions" value="1753"/>
</dbReference>
<gene>
    <name evidence="5" type="primary">LOC107426174</name>
</gene>
<keyword evidence="4" id="KW-1185">Reference proteome</keyword>
<dbReference type="SUPFAM" id="SSF53383">
    <property type="entry name" value="PLP-dependent transferases"/>
    <property type="match status" value="1"/>
</dbReference>
<dbReference type="Proteomes" id="UP001652623">
    <property type="component" value="Chromosome 9"/>
</dbReference>
<sequence>MDRDGEDRRSDNDEDGTPTIKIKKPRLDVGHSHWIREEFAHHQLGIARINNGSFGSCPGSVLAAQRAWQLRFLRQPDDFYFKTLPDGILKSRTLIKDLINADHVDEVSLVDNATTAAAIVLQQIGRAFSQGSFCKNDVVVMFHCAFQAIKKSIQAYVVRSGGTVLEIQLPFPVHSRQQIISEFRRGLERAKANGGTVRLAIIDHITSMPSFVIPVRELVQICRDEGVDQVFVDAAHAMGTVPVDVKHLGVDLYVTNLHKWFFCPPSVAVFYCRKSALSSQVHHPVVTQEYGNGLPLESSWIGTRDYSSQLVVPSALEFVKRFEGGLEGIMKRNHDGVVQMGKMLADSWGTILGSPPNMCSSMIMVGLPSRLCINSDDDASRLRSHLRVHCGVEVPTYYHHASPGEGEEQLQDTSPRDKDGFITGYARISYQVYNTVEDYHKFRDAINQLVEDGKVCKFLSAE</sequence>
<feature type="compositionally biased region" description="Basic and acidic residues" evidence="2">
    <location>
        <begin position="1"/>
        <end position="11"/>
    </location>
</feature>
<proteinExistence type="predicted"/>
<evidence type="ECO:0000313" key="5">
    <source>
        <dbReference type="RefSeq" id="XP_015891765.1"/>
    </source>
</evidence>
<dbReference type="GeneID" id="107426174"/>
<accession>A0A6P4AC19</accession>
<dbReference type="KEGG" id="zju:107426174"/>
<dbReference type="InterPro" id="IPR015424">
    <property type="entry name" value="PyrdxlP-dep_Trfase"/>
</dbReference>
<name>A0A6P4AC19_ZIZJJ</name>
<dbReference type="InterPro" id="IPR000192">
    <property type="entry name" value="Aminotrans_V_dom"/>
</dbReference>
<feature type="region of interest" description="Disordered" evidence="2">
    <location>
        <begin position="1"/>
        <end position="21"/>
    </location>
</feature>
<organism evidence="4 5">
    <name type="scientific">Ziziphus jujuba</name>
    <name type="common">Chinese jujube</name>
    <name type="synonym">Ziziphus sativa</name>
    <dbReference type="NCBI Taxonomy" id="326968"/>
    <lineage>
        <taxon>Eukaryota</taxon>
        <taxon>Viridiplantae</taxon>
        <taxon>Streptophyta</taxon>
        <taxon>Embryophyta</taxon>
        <taxon>Tracheophyta</taxon>
        <taxon>Spermatophyta</taxon>
        <taxon>Magnoliopsida</taxon>
        <taxon>eudicotyledons</taxon>
        <taxon>Gunneridae</taxon>
        <taxon>Pentapetalae</taxon>
        <taxon>rosids</taxon>
        <taxon>fabids</taxon>
        <taxon>Rosales</taxon>
        <taxon>Rhamnaceae</taxon>
        <taxon>Paliureae</taxon>
        <taxon>Ziziphus</taxon>
    </lineage>
</organism>
<dbReference type="InParanoid" id="A0A6P4AC19"/>
<dbReference type="RefSeq" id="XP_015891765.1">
    <property type="nucleotide sequence ID" value="XM_016036279.4"/>
</dbReference>
<dbReference type="AlphaFoldDB" id="A0A6P4AC19"/>
<dbReference type="Gene3D" id="3.40.640.10">
    <property type="entry name" value="Type I PLP-dependent aspartate aminotransferase-like (Major domain)"/>
    <property type="match status" value="1"/>
</dbReference>
<evidence type="ECO:0000256" key="1">
    <source>
        <dbReference type="ARBA" id="ARBA00022898"/>
    </source>
</evidence>
<feature type="domain" description="Aminotransferase class V" evidence="3">
    <location>
        <begin position="90"/>
        <end position="438"/>
    </location>
</feature>
<dbReference type="PANTHER" id="PTHR43092">
    <property type="entry name" value="L-CYSTEINE DESULFHYDRASE"/>
    <property type="match status" value="1"/>
</dbReference>
<keyword evidence="1" id="KW-0663">Pyridoxal phosphate</keyword>
<dbReference type="InterPro" id="IPR015421">
    <property type="entry name" value="PyrdxlP-dep_Trfase_major"/>
</dbReference>
<dbReference type="SMR" id="A0A6P4AC19"/>
<dbReference type="Pfam" id="PF00266">
    <property type="entry name" value="Aminotran_5"/>
    <property type="match status" value="1"/>
</dbReference>